<dbReference type="PROSITE" id="PS50005">
    <property type="entry name" value="TPR"/>
    <property type="match status" value="1"/>
</dbReference>
<reference evidence="4" key="2">
    <citation type="submission" date="2023-01" db="EMBL/GenBank/DDBJ databases">
        <authorList>
            <person name="Sun Q."/>
            <person name="Evtushenko L."/>
        </authorList>
    </citation>
    <scope>NUCLEOTIDE SEQUENCE</scope>
    <source>
        <strain evidence="4">VKM B-1513</strain>
    </source>
</reference>
<feature type="domain" description="Peptidoglycan binding-like" evidence="3">
    <location>
        <begin position="250"/>
        <end position="293"/>
    </location>
</feature>
<organism evidence="4 5">
    <name type="scientific">Maricaulis virginensis</name>
    <dbReference type="NCBI Taxonomy" id="144022"/>
    <lineage>
        <taxon>Bacteria</taxon>
        <taxon>Pseudomonadati</taxon>
        <taxon>Pseudomonadota</taxon>
        <taxon>Alphaproteobacteria</taxon>
        <taxon>Maricaulales</taxon>
        <taxon>Maricaulaceae</taxon>
        <taxon>Maricaulis</taxon>
    </lineage>
</organism>
<feature type="repeat" description="TPR" evidence="1">
    <location>
        <begin position="165"/>
        <end position="198"/>
    </location>
</feature>
<dbReference type="Pfam" id="PF01471">
    <property type="entry name" value="PG_binding_1"/>
    <property type="match status" value="1"/>
</dbReference>
<dbReference type="InterPro" id="IPR011990">
    <property type="entry name" value="TPR-like_helical_dom_sf"/>
</dbReference>
<dbReference type="Gene3D" id="1.25.40.10">
    <property type="entry name" value="Tetratricopeptide repeat domain"/>
    <property type="match status" value="1"/>
</dbReference>
<accession>A0A9W6IQ72</accession>
<sequence>MLERVTALLAQSAATLLVVIGLVAILGFTHSRAYRAGYCASQYCSEEGRSWWPFGRDRDRHYSGPTRVTAGPTDRTPGSPYSSGYTDYPDAGSTSYSTGTPYTESPAYPYGDTGPTGLPLSSTVAGPATAAGAPRYRYGGPGFGFRPGRQICGVRAPQIEDADIARCWLRVGDAYQAVGQIERAREAWDEALLVGSSVGGAQASLVAHRRLQAAILERSCPTSQRSLERIAYGFSQTEDSGDIVGLDLRQRALSALGYYNGVIDGTYGPMTRRSVRDFQGDMGFDQTGALTPAQTVTLACHAALTARDTHAQNLVGIMFATGLGLEQNIDTALEWLEEAAERGHGGANFNLALIYGTGTVQGSYRLCGIVESPERADSYLRRAADLGHDRAIALRRFAGRSEAPAERWSRISDQLLREAERNGDRFYLAWQRRVDEMRRANGQQLDQPGCYQAALDGTRTAQGGSGTRH</sequence>
<dbReference type="EMBL" id="BSFE01000008">
    <property type="protein sequence ID" value="GLK53190.1"/>
    <property type="molecule type" value="Genomic_DNA"/>
</dbReference>
<dbReference type="Pfam" id="PF08238">
    <property type="entry name" value="Sel1"/>
    <property type="match status" value="2"/>
</dbReference>
<dbReference type="SUPFAM" id="SSF81901">
    <property type="entry name" value="HCP-like"/>
    <property type="match status" value="1"/>
</dbReference>
<keyword evidence="5" id="KW-1185">Reference proteome</keyword>
<feature type="region of interest" description="Disordered" evidence="2">
    <location>
        <begin position="448"/>
        <end position="469"/>
    </location>
</feature>
<gene>
    <name evidence="4" type="ORF">GCM10017621_26980</name>
</gene>
<evidence type="ECO:0000313" key="5">
    <source>
        <dbReference type="Proteomes" id="UP001143486"/>
    </source>
</evidence>
<dbReference type="SMART" id="SM00671">
    <property type="entry name" value="SEL1"/>
    <property type="match status" value="2"/>
</dbReference>
<dbReference type="InterPro" id="IPR036365">
    <property type="entry name" value="PGBD-like_sf"/>
</dbReference>
<evidence type="ECO:0000259" key="3">
    <source>
        <dbReference type="Pfam" id="PF01471"/>
    </source>
</evidence>
<protein>
    <recommendedName>
        <fullName evidence="3">Peptidoglycan binding-like domain-containing protein</fullName>
    </recommendedName>
</protein>
<name>A0A9W6IQ72_9PROT</name>
<dbReference type="InterPro" id="IPR006597">
    <property type="entry name" value="Sel1-like"/>
</dbReference>
<keyword evidence="1" id="KW-0802">TPR repeat</keyword>
<dbReference type="RefSeq" id="WP_271187547.1">
    <property type="nucleotide sequence ID" value="NZ_BSFE01000008.1"/>
</dbReference>
<dbReference type="Gene3D" id="1.10.101.10">
    <property type="entry name" value="PGBD-like superfamily/PGBD"/>
    <property type="match status" value="1"/>
</dbReference>
<evidence type="ECO:0000256" key="1">
    <source>
        <dbReference type="PROSITE-ProRule" id="PRU00339"/>
    </source>
</evidence>
<proteinExistence type="predicted"/>
<dbReference type="AlphaFoldDB" id="A0A9W6IQ72"/>
<feature type="region of interest" description="Disordered" evidence="2">
    <location>
        <begin position="63"/>
        <end position="100"/>
    </location>
</feature>
<dbReference type="SUPFAM" id="SSF47090">
    <property type="entry name" value="PGBD-like"/>
    <property type="match status" value="1"/>
</dbReference>
<evidence type="ECO:0000313" key="4">
    <source>
        <dbReference type="EMBL" id="GLK53190.1"/>
    </source>
</evidence>
<reference evidence="4" key="1">
    <citation type="journal article" date="2014" name="Int. J. Syst. Evol. Microbiol.">
        <title>Complete genome sequence of Corynebacterium casei LMG S-19264T (=DSM 44701T), isolated from a smear-ripened cheese.</title>
        <authorList>
            <consortium name="US DOE Joint Genome Institute (JGI-PGF)"/>
            <person name="Walter F."/>
            <person name="Albersmeier A."/>
            <person name="Kalinowski J."/>
            <person name="Ruckert C."/>
        </authorList>
    </citation>
    <scope>NUCLEOTIDE SEQUENCE</scope>
    <source>
        <strain evidence="4">VKM B-1513</strain>
    </source>
</reference>
<dbReference type="InterPro" id="IPR036366">
    <property type="entry name" value="PGBDSf"/>
</dbReference>
<dbReference type="InterPro" id="IPR019734">
    <property type="entry name" value="TPR_rpt"/>
</dbReference>
<dbReference type="InterPro" id="IPR002477">
    <property type="entry name" value="Peptidoglycan-bd-like"/>
</dbReference>
<evidence type="ECO:0000256" key="2">
    <source>
        <dbReference type="SAM" id="MobiDB-lite"/>
    </source>
</evidence>
<comment type="caution">
    <text evidence="4">The sequence shown here is derived from an EMBL/GenBank/DDBJ whole genome shotgun (WGS) entry which is preliminary data.</text>
</comment>
<dbReference type="Proteomes" id="UP001143486">
    <property type="component" value="Unassembled WGS sequence"/>
</dbReference>